<evidence type="ECO:0000313" key="4">
    <source>
        <dbReference type="EMBL" id="GFQ00678.1"/>
    </source>
</evidence>
<dbReference type="PANTHER" id="PTHR46235">
    <property type="entry name" value="PHD FINGER-CONTAINING PROTEIN DDB_G0268158"/>
    <property type="match status" value="1"/>
</dbReference>
<proteinExistence type="predicted"/>
<sequence length="177" mass="20621">MSCSDDEGDMVPKTVSDYEFISGDDEPISFAMLPVEWNKGETHETKKEQIFLSRKTDNGLRKIYKQVIARKFDLSLGKLMISVLLQEVNWIRLLKPRKPYEDIIRTLLTTLHFLHFAKRNPLRPKEALWDLLNRYFSTFKRRPSEDDLADHLPLINEAVKKDETLANSKVCSPSLLK</sequence>
<evidence type="ECO:0000256" key="2">
    <source>
        <dbReference type="ARBA" id="ARBA00023242"/>
    </source>
</evidence>
<gene>
    <name evidence="4" type="ORF">PHJA_002211700</name>
</gene>
<dbReference type="OrthoDB" id="21264at2759"/>
<feature type="domain" description="RFTS" evidence="3">
    <location>
        <begin position="13"/>
        <end position="134"/>
    </location>
</feature>
<dbReference type="InterPro" id="IPR022702">
    <property type="entry name" value="Cytosine_MeTrfase1_RFD"/>
</dbReference>
<protein>
    <recommendedName>
        <fullName evidence="3">RFTS domain-containing protein</fullName>
    </recommendedName>
</protein>
<accession>A0A830CJ27</accession>
<keyword evidence="2" id="KW-0539">Nucleus</keyword>
<organism evidence="4 5">
    <name type="scientific">Phtheirospermum japonicum</name>
    <dbReference type="NCBI Taxonomy" id="374723"/>
    <lineage>
        <taxon>Eukaryota</taxon>
        <taxon>Viridiplantae</taxon>
        <taxon>Streptophyta</taxon>
        <taxon>Embryophyta</taxon>
        <taxon>Tracheophyta</taxon>
        <taxon>Spermatophyta</taxon>
        <taxon>Magnoliopsida</taxon>
        <taxon>eudicotyledons</taxon>
        <taxon>Gunneridae</taxon>
        <taxon>Pentapetalae</taxon>
        <taxon>asterids</taxon>
        <taxon>lamiids</taxon>
        <taxon>Lamiales</taxon>
        <taxon>Orobanchaceae</taxon>
        <taxon>Orobanchaceae incertae sedis</taxon>
        <taxon>Phtheirospermum</taxon>
    </lineage>
</organism>
<reference evidence="4" key="1">
    <citation type="submission" date="2020-07" db="EMBL/GenBank/DDBJ databases">
        <title>Ethylene signaling mediates host invasion by parasitic plants.</title>
        <authorList>
            <person name="Yoshida S."/>
        </authorList>
    </citation>
    <scope>NUCLEOTIDE SEQUENCE</scope>
    <source>
        <strain evidence="4">Okayama</strain>
    </source>
</reference>
<dbReference type="Pfam" id="PF12047">
    <property type="entry name" value="DNMT1-RFD"/>
    <property type="match status" value="1"/>
</dbReference>
<evidence type="ECO:0000256" key="1">
    <source>
        <dbReference type="ARBA" id="ARBA00004123"/>
    </source>
</evidence>
<name>A0A830CJ27_9LAMI</name>
<dbReference type="EMBL" id="BMAC01000638">
    <property type="protein sequence ID" value="GFQ00678.1"/>
    <property type="molecule type" value="Genomic_DNA"/>
</dbReference>
<evidence type="ECO:0000313" key="5">
    <source>
        <dbReference type="Proteomes" id="UP000653305"/>
    </source>
</evidence>
<comment type="caution">
    <text evidence="4">The sequence shown here is derived from an EMBL/GenBank/DDBJ whole genome shotgun (WGS) entry which is preliminary data.</text>
</comment>
<comment type="subcellular location">
    <subcellularLocation>
        <location evidence="1">Nucleus</location>
    </subcellularLocation>
</comment>
<dbReference type="PANTHER" id="PTHR46235:SF3">
    <property type="entry name" value="PHD FINGER-CONTAINING PROTEIN DDB_G0268158"/>
    <property type="match status" value="1"/>
</dbReference>
<dbReference type="GO" id="GO:0005634">
    <property type="term" value="C:nucleus"/>
    <property type="evidence" value="ECO:0007669"/>
    <property type="project" value="UniProtKB-SubCell"/>
</dbReference>
<dbReference type="AlphaFoldDB" id="A0A830CJ27"/>
<dbReference type="Proteomes" id="UP000653305">
    <property type="component" value="Unassembled WGS sequence"/>
</dbReference>
<evidence type="ECO:0000259" key="3">
    <source>
        <dbReference type="Pfam" id="PF12047"/>
    </source>
</evidence>
<keyword evidence="5" id="KW-1185">Reference proteome</keyword>